<gene>
    <name evidence="2" type="primary">PTH2</name>
    <name evidence="2" type="ORF">PICST_67821</name>
</gene>
<dbReference type="Proteomes" id="UP000002258">
    <property type="component" value="Chromosome 5"/>
</dbReference>
<dbReference type="PANTHER" id="PTHR28027:SF1">
    <property type="entry name" value="CAMP INDEPENDENT REGULATORY PROTEIN (AFU_ORTHOLOGUE AFUA_3G09640)"/>
    <property type="match status" value="1"/>
</dbReference>
<dbReference type="KEGG" id="pic:PICST_67821"/>
<dbReference type="GeneID" id="4839719"/>
<feature type="region of interest" description="Disordered" evidence="1">
    <location>
        <begin position="220"/>
        <end position="288"/>
    </location>
</feature>
<dbReference type="InterPro" id="IPR018608">
    <property type="entry name" value="Gti1/Pac2"/>
</dbReference>
<reference evidence="2 3" key="1">
    <citation type="journal article" date="2007" name="Nat. Biotechnol.">
        <title>Genome sequence of the lignocellulose-bioconverting and xylose-fermenting yeast Pichia stipitis.</title>
        <authorList>
            <person name="Jeffries T.W."/>
            <person name="Grigoriev I.V."/>
            <person name="Grimwood J."/>
            <person name="Laplaza J.M."/>
            <person name="Aerts A."/>
            <person name="Salamov A."/>
            <person name="Schmutz J."/>
            <person name="Lindquist E."/>
            <person name="Dehal P."/>
            <person name="Shapiro H."/>
            <person name="Jin Y.S."/>
            <person name="Passoth V."/>
            <person name="Richardson P.M."/>
        </authorList>
    </citation>
    <scope>NUCLEOTIDE SEQUENCE [LARGE SCALE GENOMIC DNA]</scope>
    <source>
        <strain evidence="3">ATCC 58785 / CBS 6054 / NBRC 10063 / NRRL Y-11545</strain>
    </source>
</reference>
<evidence type="ECO:0000313" key="3">
    <source>
        <dbReference type="Proteomes" id="UP000002258"/>
    </source>
</evidence>
<protein>
    <submittedName>
        <fullName evidence="2">Gluconate transport-inducing protein</fullName>
    </submittedName>
</protein>
<organism evidence="2 3">
    <name type="scientific">Scheffersomyces stipitis (strain ATCC 58785 / CBS 6054 / NBRC 10063 / NRRL Y-11545)</name>
    <name type="common">Yeast</name>
    <name type="synonym">Pichia stipitis</name>
    <dbReference type="NCBI Taxonomy" id="322104"/>
    <lineage>
        <taxon>Eukaryota</taxon>
        <taxon>Fungi</taxon>
        <taxon>Dikarya</taxon>
        <taxon>Ascomycota</taxon>
        <taxon>Saccharomycotina</taxon>
        <taxon>Pichiomycetes</taxon>
        <taxon>Debaryomycetaceae</taxon>
        <taxon>Scheffersomyces</taxon>
    </lineage>
</organism>
<dbReference type="eggNOG" id="KOG4476">
    <property type="taxonomic scope" value="Eukaryota"/>
</dbReference>
<dbReference type="EMBL" id="CP000499">
    <property type="protein sequence ID" value="ABN67096.2"/>
    <property type="molecule type" value="Genomic_DNA"/>
</dbReference>
<feature type="compositionally biased region" description="Low complexity" evidence="1">
    <location>
        <begin position="235"/>
        <end position="245"/>
    </location>
</feature>
<dbReference type="STRING" id="322104.A3LVC6"/>
<proteinExistence type="predicted"/>
<dbReference type="HOGENOM" id="CLU_070102_0_0_1"/>
<dbReference type="Pfam" id="PF09729">
    <property type="entry name" value="Gti1_Pac2"/>
    <property type="match status" value="1"/>
</dbReference>
<sequence length="337" mass="38047">MFIISEFNPQMLSSDDEFEDSNSTTSFNINGSNVVTYRGRIRTLQDALILLEATRLEKLPTINRRLTTIERNKYIKPNTIFVWNETTCGMKRWTDGKLWSASKVYNTHFLMYKQLNKFDKRVDPSGLIKQSFSLITKQNQRLHLIAYFENDGEETPTVLRKKRKLIKLNYSSSSSSEEDNFEVFDDSNSKVAVPSQDAKLKDIVLSTDVYHDNLLFEVPRSRRHRNENGQPQVITPPASTSPAPTQNVTASTLSQPISSTTTASNTSITRVTTQTPLPSSLSTTVVPTASPPREYTYAMKPFTTLPPPPKSISNFRANYSRCDSSTLDVLDKGFSSC</sequence>
<dbReference type="InParanoid" id="A3LVC6"/>
<dbReference type="OMA" id="NTIFVWN"/>
<dbReference type="AlphaFoldDB" id="A3LVC6"/>
<feature type="compositionally biased region" description="Low complexity" evidence="1">
    <location>
        <begin position="258"/>
        <end position="288"/>
    </location>
</feature>
<dbReference type="RefSeq" id="XP_001385125.2">
    <property type="nucleotide sequence ID" value="XM_001385088.1"/>
</dbReference>
<accession>A3LVC6</accession>
<dbReference type="PANTHER" id="PTHR28027">
    <property type="entry name" value="TRANSCRIPTIONAL REGULATOR MIT1"/>
    <property type="match status" value="1"/>
</dbReference>
<evidence type="ECO:0000256" key="1">
    <source>
        <dbReference type="SAM" id="MobiDB-lite"/>
    </source>
</evidence>
<feature type="compositionally biased region" description="Polar residues" evidence="1">
    <location>
        <begin position="246"/>
        <end position="257"/>
    </location>
</feature>
<dbReference type="OrthoDB" id="5572844at2759"/>
<keyword evidence="3" id="KW-1185">Reference proteome</keyword>
<dbReference type="GO" id="GO:0003677">
    <property type="term" value="F:DNA binding"/>
    <property type="evidence" value="ECO:0007669"/>
    <property type="project" value="TreeGrafter"/>
</dbReference>
<name>A3LVC6_PICST</name>
<evidence type="ECO:0000313" key="2">
    <source>
        <dbReference type="EMBL" id="ABN67096.2"/>
    </source>
</evidence>